<dbReference type="PANTHER" id="PTHR42850">
    <property type="entry name" value="METALLOPHOSPHOESTERASE"/>
    <property type="match status" value="1"/>
</dbReference>
<keyword evidence="3" id="KW-1185">Reference proteome</keyword>
<protein>
    <submittedName>
        <fullName evidence="2">Serine/threonine protein phosphatase</fullName>
    </submittedName>
</protein>
<dbReference type="Pfam" id="PF00149">
    <property type="entry name" value="Metallophos"/>
    <property type="match status" value="1"/>
</dbReference>
<dbReference type="InterPro" id="IPR004843">
    <property type="entry name" value="Calcineurin-like_PHP"/>
</dbReference>
<evidence type="ECO:0000313" key="3">
    <source>
        <dbReference type="Proteomes" id="UP001193035"/>
    </source>
</evidence>
<dbReference type="RefSeq" id="WP_138844832.1">
    <property type="nucleotide sequence ID" value="NZ_VCPD01000007.1"/>
</dbReference>
<accession>A0ABY2WTU6</accession>
<proteinExistence type="predicted"/>
<dbReference type="Gene3D" id="3.60.21.10">
    <property type="match status" value="1"/>
</dbReference>
<comment type="caution">
    <text evidence="2">The sequence shown here is derived from an EMBL/GenBank/DDBJ whole genome shotgun (WGS) entry which is preliminary data.</text>
</comment>
<dbReference type="InterPro" id="IPR050126">
    <property type="entry name" value="Ap4A_hydrolase"/>
</dbReference>
<dbReference type="InterPro" id="IPR029052">
    <property type="entry name" value="Metallo-depent_PP-like"/>
</dbReference>
<dbReference type="SUPFAM" id="SSF56300">
    <property type="entry name" value="Metallo-dependent phosphatases"/>
    <property type="match status" value="1"/>
</dbReference>
<sequence>MTRPIYAIGDIHGQREMLESALARIDADGGRDARVVFLGDYTDRGPDSRGVLDILVQGKRAGRDWITLKGNHDRMFALFLRDYPANDERLLIGHHWLHDSLGGPETLASYGVEVKDGDRIYQVHQKARAAIPEAHRQFLESLPAWHEEDGLLFVHAGIRPGVPLDRQTEDDLIWIRHEFLDDLRPHPWLVVHGHTPARQPEHRGNRVNLDTGAGYGRPLAAAVFEGRDCWLLTDRGRVPLKP</sequence>
<dbReference type="CDD" id="cd00144">
    <property type="entry name" value="MPP_PPP_family"/>
    <property type="match status" value="1"/>
</dbReference>
<dbReference type="PANTHER" id="PTHR42850:SF4">
    <property type="entry name" value="ZINC-DEPENDENT ENDOPOLYPHOSPHATASE"/>
    <property type="match status" value="1"/>
</dbReference>
<dbReference type="EMBL" id="VCPD01000007">
    <property type="protein sequence ID" value="TMV04958.1"/>
    <property type="molecule type" value="Genomic_DNA"/>
</dbReference>
<evidence type="ECO:0000259" key="1">
    <source>
        <dbReference type="Pfam" id="PF00149"/>
    </source>
</evidence>
<feature type="domain" description="Calcineurin-like phosphoesterase" evidence="1">
    <location>
        <begin position="4"/>
        <end position="203"/>
    </location>
</feature>
<organism evidence="2 3">
    <name type="scientific">Ruegeria sediminis</name>
    <dbReference type="NCBI Taxonomy" id="2583820"/>
    <lineage>
        <taxon>Bacteria</taxon>
        <taxon>Pseudomonadati</taxon>
        <taxon>Pseudomonadota</taxon>
        <taxon>Alphaproteobacteria</taxon>
        <taxon>Rhodobacterales</taxon>
        <taxon>Roseobacteraceae</taxon>
        <taxon>Ruegeria</taxon>
    </lineage>
</organism>
<name>A0ABY2WTU6_9RHOB</name>
<gene>
    <name evidence="2" type="ORF">FGK63_17940</name>
</gene>
<dbReference type="Proteomes" id="UP001193035">
    <property type="component" value="Unassembled WGS sequence"/>
</dbReference>
<reference evidence="2 3" key="1">
    <citation type="submission" date="2019-05" db="EMBL/GenBank/DDBJ databases">
        <title>Ruegeria sp. nov., isolated from tidal flat.</title>
        <authorList>
            <person name="Kim W."/>
        </authorList>
    </citation>
    <scope>NUCLEOTIDE SEQUENCE [LARGE SCALE GENOMIC DNA]</scope>
    <source>
        <strain evidence="2 3">CAU 1488</strain>
    </source>
</reference>
<evidence type="ECO:0000313" key="2">
    <source>
        <dbReference type="EMBL" id="TMV04958.1"/>
    </source>
</evidence>